<dbReference type="Pfam" id="PF02518">
    <property type="entry name" value="HATPase_c"/>
    <property type="match status" value="1"/>
</dbReference>
<dbReference type="Gene3D" id="3.30.450.40">
    <property type="match status" value="1"/>
</dbReference>
<dbReference type="PANTHER" id="PTHR43065">
    <property type="entry name" value="SENSOR HISTIDINE KINASE"/>
    <property type="match status" value="1"/>
</dbReference>
<dbReference type="AlphaFoldDB" id="A0A1G8KY48"/>
<keyword evidence="11" id="KW-1185">Reference proteome</keyword>
<dbReference type="InterPro" id="IPR003661">
    <property type="entry name" value="HisK_dim/P_dom"/>
</dbReference>
<dbReference type="Proteomes" id="UP000199017">
    <property type="component" value="Unassembled WGS sequence"/>
</dbReference>
<dbReference type="SUPFAM" id="SSF55785">
    <property type="entry name" value="PYP-like sensor domain (PAS domain)"/>
    <property type="match status" value="1"/>
</dbReference>
<evidence type="ECO:0000256" key="8">
    <source>
        <dbReference type="ARBA" id="ARBA00023012"/>
    </source>
</evidence>
<dbReference type="InterPro" id="IPR036890">
    <property type="entry name" value="HATPase_C_sf"/>
</dbReference>
<evidence type="ECO:0000256" key="5">
    <source>
        <dbReference type="ARBA" id="ARBA00022741"/>
    </source>
</evidence>
<dbReference type="GO" id="GO:0005524">
    <property type="term" value="F:ATP binding"/>
    <property type="evidence" value="ECO:0007669"/>
    <property type="project" value="UniProtKB-KW"/>
</dbReference>
<protein>
    <recommendedName>
        <fullName evidence="2">histidine kinase</fullName>
        <ecNumber evidence="2">2.7.13.3</ecNumber>
    </recommendedName>
</protein>
<dbReference type="InterPro" id="IPR003018">
    <property type="entry name" value="GAF"/>
</dbReference>
<dbReference type="InterPro" id="IPR004358">
    <property type="entry name" value="Sig_transdc_His_kin-like_C"/>
</dbReference>
<evidence type="ECO:0000256" key="4">
    <source>
        <dbReference type="ARBA" id="ARBA00022679"/>
    </source>
</evidence>
<evidence type="ECO:0000256" key="3">
    <source>
        <dbReference type="ARBA" id="ARBA00022553"/>
    </source>
</evidence>
<keyword evidence="4" id="KW-0808">Transferase</keyword>
<reference evidence="10 11" key="1">
    <citation type="submission" date="2016-10" db="EMBL/GenBank/DDBJ databases">
        <authorList>
            <person name="de Groot N.N."/>
        </authorList>
    </citation>
    <scope>NUCLEOTIDE SEQUENCE [LARGE SCALE GENOMIC DNA]</scope>
    <source>
        <strain evidence="11">P4B,CCM 7963,CECT 7998,DSM 25260,IBRC-M 10614,KCTC 13821</strain>
    </source>
</reference>
<accession>A0A1G8KY48</accession>
<dbReference type="Gene3D" id="3.30.450.20">
    <property type="entry name" value="PAS domain"/>
    <property type="match status" value="1"/>
</dbReference>
<comment type="catalytic activity">
    <reaction evidence="1">
        <text>ATP + protein L-histidine = ADP + protein N-phospho-L-histidine.</text>
        <dbReference type="EC" id="2.7.13.3"/>
    </reaction>
</comment>
<sequence>MFHEKEAVIEKLTGVKSSKKSYYTELKRTIAELERKNKKLEVLSDIAKGFHVHRPIQESLERVISQLYDMYPMQRISLSLLIDGELQLQSMYPDILAPFPAGTIFPKEESLYWKAAERDIIVIHEFDESTIHFKEEIALARINIYHLCIVPLIVKEELVGVLSFGSEDRINYDISDIEFLRQLSDHLAVLVENARLYQAVLQGRDEWEQTFQAVADILILTDRNQRIVRCNKAANDFFHVEELIGSSFHELICRESHHPCPFEDSFYTNEMKNYQLTIQPERVCDIQTFPVIDEKQTSIGMVIYIKDVTEKIRTQAQLEHSGKLAAIGEMAAGVAHELNSPLTAILGNTQLLKRSMGQENANYNLVEGIERSGNRCKTTIKNLLSFSRPEKNETTQCSFQQAAEDVLSLIGFQIEREQITINKEFAPDLPSIKGNPHQIEQVLINLLLNAKDALLSKKESKKIITIETGIMEHAQEKGNYISVKDNGIGMEENVMKNIFKPFYSTKYKQRGTGLGLSVSLDISKSHNGTILVSSKKGSGSEFTLWLPQEGGSP</sequence>
<dbReference type="CDD" id="cd00082">
    <property type="entry name" value="HisKA"/>
    <property type="match status" value="1"/>
</dbReference>
<keyword evidence="8" id="KW-0902">Two-component regulatory system</keyword>
<dbReference type="InterPro" id="IPR000014">
    <property type="entry name" value="PAS"/>
</dbReference>
<dbReference type="Gene3D" id="3.30.565.10">
    <property type="entry name" value="Histidine kinase-like ATPase, C-terminal domain"/>
    <property type="match status" value="1"/>
</dbReference>
<dbReference type="EMBL" id="FNDU01000008">
    <property type="protein sequence ID" value="SDI48354.1"/>
    <property type="molecule type" value="Genomic_DNA"/>
</dbReference>
<dbReference type="InterPro" id="IPR029016">
    <property type="entry name" value="GAF-like_dom_sf"/>
</dbReference>
<dbReference type="Pfam" id="PF13426">
    <property type="entry name" value="PAS_9"/>
    <property type="match status" value="1"/>
</dbReference>
<dbReference type="SMART" id="SM00388">
    <property type="entry name" value="HisKA"/>
    <property type="match status" value="1"/>
</dbReference>
<dbReference type="CDD" id="cd00130">
    <property type="entry name" value="PAS"/>
    <property type="match status" value="1"/>
</dbReference>
<evidence type="ECO:0000256" key="1">
    <source>
        <dbReference type="ARBA" id="ARBA00000085"/>
    </source>
</evidence>
<feature type="domain" description="Histidine kinase" evidence="9">
    <location>
        <begin position="333"/>
        <end position="550"/>
    </location>
</feature>
<dbReference type="SUPFAM" id="SSF55781">
    <property type="entry name" value="GAF domain-like"/>
    <property type="match status" value="1"/>
</dbReference>
<dbReference type="InterPro" id="IPR003594">
    <property type="entry name" value="HATPase_dom"/>
</dbReference>
<evidence type="ECO:0000313" key="11">
    <source>
        <dbReference type="Proteomes" id="UP000199017"/>
    </source>
</evidence>
<dbReference type="RefSeq" id="WP_170032257.1">
    <property type="nucleotide sequence ID" value="NZ_FNDU01000008.1"/>
</dbReference>
<dbReference type="InterPro" id="IPR005467">
    <property type="entry name" value="His_kinase_dom"/>
</dbReference>
<dbReference type="Pfam" id="PF00512">
    <property type="entry name" value="HisKA"/>
    <property type="match status" value="1"/>
</dbReference>
<keyword evidence="5" id="KW-0547">Nucleotide-binding</keyword>
<proteinExistence type="predicted"/>
<evidence type="ECO:0000256" key="7">
    <source>
        <dbReference type="ARBA" id="ARBA00022840"/>
    </source>
</evidence>
<dbReference type="InterPro" id="IPR035965">
    <property type="entry name" value="PAS-like_dom_sf"/>
</dbReference>
<dbReference type="EC" id="2.7.13.3" evidence="2"/>
<dbReference type="SMART" id="SM00387">
    <property type="entry name" value="HATPase_c"/>
    <property type="match status" value="1"/>
</dbReference>
<dbReference type="SMART" id="SM00065">
    <property type="entry name" value="GAF"/>
    <property type="match status" value="1"/>
</dbReference>
<dbReference type="GO" id="GO:0000155">
    <property type="term" value="F:phosphorelay sensor kinase activity"/>
    <property type="evidence" value="ECO:0007669"/>
    <property type="project" value="InterPro"/>
</dbReference>
<dbReference type="NCBIfam" id="TIGR00229">
    <property type="entry name" value="sensory_box"/>
    <property type="match status" value="1"/>
</dbReference>
<gene>
    <name evidence="10" type="ORF">SAMN05216352_10866</name>
</gene>
<dbReference type="STRING" id="930129.SAMN05216352_10866"/>
<keyword evidence="7" id="KW-0067">ATP-binding</keyword>
<evidence type="ECO:0000256" key="2">
    <source>
        <dbReference type="ARBA" id="ARBA00012438"/>
    </source>
</evidence>
<dbReference type="SUPFAM" id="SSF47384">
    <property type="entry name" value="Homodimeric domain of signal transducing histidine kinase"/>
    <property type="match status" value="1"/>
</dbReference>
<evidence type="ECO:0000256" key="6">
    <source>
        <dbReference type="ARBA" id="ARBA00022777"/>
    </source>
</evidence>
<keyword evidence="6 10" id="KW-0418">Kinase</keyword>
<name>A0A1G8KY48_9BACI</name>
<dbReference type="SUPFAM" id="SSF55874">
    <property type="entry name" value="ATPase domain of HSP90 chaperone/DNA topoisomerase II/histidine kinase"/>
    <property type="match status" value="1"/>
</dbReference>
<dbReference type="Gene3D" id="1.10.287.130">
    <property type="match status" value="1"/>
</dbReference>
<dbReference type="Pfam" id="PF13185">
    <property type="entry name" value="GAF_2"/>
    <property type="match status" value="1"/>
</dbReference>
<dbReference type="InterPro" id="IPR036097">
    <property type="entry name" value="HisK_dim/P_sf"/>
</dbReference>
<organism evidence="10 11">
    <name type="scientific">Alteribacillus bidgolensis</name>
    <dbReference type="NCBI Taxonomy" id="930129"/>
    <lineage>
        <taxon>Bacteria</taxon>
        <taxon>Bacillati</taxon>
        <taxon>Bacillota</taxon>
        <taxon>Bacilli</taxon>
        <taxon>Bacillales</taxon>
        <taxon>Bacillaceae</taxon>
        <taxon>Alteribacillus</taxon>
    </lineage>
</organism>
<dbReference type="PRINTS" id="PR00344">
    <property type="entry name" value="BCTRLSENSOR"/>
</dbReference>
<keyword evidence="3" id="KW-0597">Phosphoprotein</keyword>
<evidence type="ECO:0000259" key="9">
    <source>
        <dbReference type="PROSITE" id="PS50109"/>
    </source>
</evidence>
<evidence type="ECO:0000313" key="10">
    <source>
        <dbReference type="EMBL" id="SDI48354.1"/>
    </source>
</evidence>
<dbReference type="PROSITE" id="PS50109">
    <property type="entry name" value="HIS_KIN"/>
    <property type="match status" value="1"/>
</dbReference>
<dbReference type="PANTHER" id="PTHR43065:SF46">
    <property type="entry name" value="C4-DICARBOXYLATE TRANSPORT SENSOR PROTEIN DCTB"/>
    <property type="match status" value="1"/>
</dbReference>